<dbReference type="InterPro" id="IPR029063">
    <property type="entry name" value="SAM-dependent_MTases_sf"/>
</dbReference>
<comment type="similarity">
    <text evidence="6">Belongs to the class I-like SAM-binding methyltransferase superfamily. RNA M5U methyltransferase family.</text>
</comment>
<dbReference type="PANTHER" id="PTHR45904">
    <property type="entry name" value="TRNA (URACIL-5-)-METHYLTRANSFERASE"/>
    <property type="match status" value="1"/>
</dbReference>
<dbReference type="SUPFAM" id="SSF53335">
    <property type="entry name" value="S-adenosyl-L-methionine-dependent methyltransferases"/>
    <property type="match status" value="1"/>
</dbReference>
<dbReference type="Gene3D" id="3.40.50.150">
    <property type="entry name" value="Vaccinia Virus protein VP39"/>
    <property type="match status" value="1"/>
</dbReference>
<dbReference type="CDD" id="cd02440">
    <property type="entry name" value="AdoMet_MTases"/>
    <property type="match status" value="1"/>
</dbReference>
<dbReference type="Pfam" id="PF13847">
    <property type="entry name" value="Methyltransf_31"/>
    <property type="match status" value="1"/>
</dbReference>
<reference evidence="9 10" key="1">
    <citation type="submission" date="2022-12" db="EMBL/GenBank/DDBJ databases">
        <title>Chromosome-level genome assembly of true bugs.</title>
        <authorList>
            <person name="Ma L."/>
            <person name="Li H."/>
        </authorList>
    </citation>
    <scope>NUCLEOTIDE SEQUENCE [LARGE SCALE GENOMIC DNA]</scope>
    <source>
        <strain evidence="9">Lab_2022b</strain>
    </source>
</reference>
<comment type="caution">
    <text evidence="6">Lacks conserved residue(s) required for the propagation of feature annotation.</text>
</comment>
<sequence length="445" mass="49844">MTFLKFHSLLFSLRNASSVAAAQTADSSSTSLVTKLTKDNQYSILSDVITPLWKIDYKEQILLKKKWSKSVLNAIKTKHLPKVKTSLHYVIPSVQITQYRNKDTFNIHTGIDGNPKTVGYFIGSSAKGEVICVPPRNLIVLKEAHIEAAKVFQDLLGKSKLNACYQLNDGGFWRGITVTSNREGDILAVINAHPAGIPDGNIDEIKCNLVEHFQENLPAIKSLYIQLCPHTACTRIQAPFIHLSGEQYIYETIDRYIFRISPDSFLLPNVDTIPLLYESILNFADIDKTFTILDLNCSMGTFSVFASKYVRGCVGIDISASAIENAEFNAKNNGVHNCYFVQGNLEKSLKMVLKEHDSTLNMVAVINASKTGISKELVKILRRCVQLKRIIYISSKADSVTSMRSIIDLCHPKFDLSNGYNLTDIQPVDLYPNTNYCDLVMLFKR</sequence>
<dbReference type="InterPro" id="IPR010280">
    <property type="entry name" value="U5_MeTrfase_fam"/>
</dbReference>
<dbReference type="PANTHER" id="PTHR45904:SF1">
    <property type="entry name" value="TRNA (URACIL-5-)-METHYLTRANSFERASE HOMOLOG B"/>
    <property type="match status" value="1"/>
</dbReference>
<evidence type="ECO:0000313" key="10">
    <source>
        <dbReference type="Proteomes" id="UP001461498"/>
    </source>
</evidence>
<feature type="chain" id="PRO_5044013349" description="tRNA (uracil(54)-C(5))-methyltransferase" evidence="7">
    <location>
        <begin position="22"/>
        <end position="445"/>
    </location>
</feature>
<evidence type="ECO:0000313" key="9">
    <source>
        <dbReference type="EMBL" id="KAK9511353.1"/>
    </source>
</evidence>
<evidence type="ECO:0000256" key="7">
    <source>
        <dbReference type="SAM" id="SignalP"/>
    </source>
</evidence>
<keyword evidence="3 6" id="KW-0949">S-adenosyl-L-methionine</keyword>
<feature type="domain" description="Methyltransferase" evidence="8">
    <location>
        <begin position="287"/>
        <end position="356"/>
    </location>
</feature>
<evidence type="ECO:0000256" key="2">
    <source>
        <dbReference type="ARBA" id="ARBA00022679"/>
    </source>
</evidence>
<dbReference type="PROSITE" id="PS51687">
    <property type="entry name" value="SAM_MT_RNA_M5U"/>
    <property type="match status" value="1"/>
</dbReference>
<gene>
    <name evidence="9" type="ORF">O3M35_000021</name>
</gene>
<dbReference type="InterPro" id="IPR045850">
    <property type="entry name" value="TRM2_met"/>
</dbReference>
<dbReference type="GO" id="GO:0003723">
    <property type="term" value="F:RNA binding"/>
    <property type="evidence" value="ECO:0007669"/>
    <property type="project" value="TreeGrafter"/>
</dbReference>
<comment type="caution">
    <text evidence="9">The sequence shown here is derived from an EMBL/GenBank/DDBJ whole genome shotgun (WGS) entry which is preliminary data.</text>
</comment>
<evidence type="ECO:0000256" key="4">
    <source>
        <dbReference type="ARBA" id="ARBA00033763"/>
    </source>
</evidence>
<feature type="binding site" evidence="6">
    <location>
        <position position="317"/>
    </location>
    <ligand>
        <name>S-adenosyl-L-methionine</name>
        <dbReference type="ChEBI" id="CHEBI:59789"/>
    </ligand>
</feature>
<evidence type="ECO:0000256" key="1">
    <source>
        <dbReference type="ARBA" id="ARBA00022603"/>
    </source>
</evidence>
<dbReference type="InterPro" id="IPR025714">
    <property type="entry name" value="Methyltranfer_dom"/>
</dbReference>
<dbReference type="AlphaFoldDB" id="A0AAW1DQB8"/>
<evidence type="ECO:0000256" key="5">
    <source>
        <dbReference type="ARBA" id="ARBA00047278"/>
    </source>
</evidence>
<keyword evidence="10" id="KW-1185">Reference proteome</keyword>
<dbReference type="EC" id="2.1.1.35" evidence="4"/>
<comment type="catalytic activity">
    <reaction evidence="5">
        <text>uridine(54) in tRNA + S-adenosyl-L-methionine = 5-methyluridine(54) in tRNA + S-adenosyl-L-homocysteine + H(+)</text>
        <dbReference type="Rhea" id="RHEA:42712"/>
        <dbReference type="Rhea" id="RHEA-COMP:10167"/>
        <dbReference type="Rhea" id="RHEA-COMP:10193"/>
        <dbReference type="ChEBI" id="CHEBI:15378"/>
        <dbReference type="ChEBI" id="CHEBI:57856"/>
        <dbReference type="ChEBI" id="CHEBI:59789"/>
        <dbReference type="ChEBI" id="CHEBI:65315"/>
        <dbReference type="ChEBI" id="CHEBI:74447"/>
        <dbReference type="EC" id="2.1.1.35"/>
    </reaction>
    <physiologicalReaction direction="left-to-right" evidence="5">
        <dbReference type="Rhea" id="RHEA:42713"/>
    </physiologicalReaction>
</comment>
<keyword evidence="2 6" id="KW-0808">Transferase</keyword>
<feature type="signal peptide" evidence="7">
    <location>
        <begin position="1"/>
        <end position="21"/>
    </location>
</feature>
<protein>
    <recommendedName>
        <fullName evidence="4">tRNA (uracil(54)-C(5))-methyltransferase</fullName>
        <ecNumber evidence="4">2.1.1.35</ecNumber>
    </recommendedName>
</protein>
<feature type="binding site" evidence="6">
    <location>
        <position position="367"/>
    </location>
    <ligand>
        <name>S-adenosyl-L-methionine</name>
        <dbReference type="ChEBI" id="CHEBI:59789"/>
    </ligand>
</feature>
<name>A0AAW1DQB8_9HEMI</name>
<proteinExistence type="inferred from homology"/>
<dbReference type="Gene3D" id="2.40.50.1070">
    <property type="match status" value="1"/>
</dbReference>
<evidence type="ECO:0000256" key="3">
    <source>
        <dbReference type="ARBA" id="ARBA00022691"/>
    </source>
</evidence>
<dbReference type="Proteomes" id="UP001461498">
    <property type="component" value="Unassembled WGS sequence"/>
</dbReference>
<evidence type="ECO:0000259" key="8">
    <source>
        <dbReference type="Pfam" id="PF13847"/>
    </source>
</evidence>
<keyword evidence="7" id="KW-0732">Signal</keyword>
<organism evidence="9 10">
    <name type="scientific">Rhynocoris fuscipes</name>
    <dbReference type="NCBI Taxonomy" id="488301"/>
    <lineage>
        <taxon>Eukaryota</taxon>
        <taxon>Metazoa</taxon>
        <taxon>Ecdysozoa</taxon>
        <taxon>Arthropoda</taxon>
        <taxon>Hexapoda</taxon>
        <taxon>Insecta</taxon>
        <taxon>Pterygota</taxon>
        <taxon>Neoptera</taxon>
        <taxon>Paraneoptera</taxon>
        <taxon>Hemiptera</taxon>
        <taxon>Heteroptera</taxon>
        <taxon>Panheteroptera</taxon>
        <taxon>Cimicomorpha</taxon>
        <taxon>Reduviidae</taxon>
        <taxon>Harpactorinae</taxon>
        <taxon>Harpactorini</taxon>
        <taxon>Rhynocoris</taxon>
    </lineage>
</organism>
<keyword evidence="1 6" id="KW-0489">Methyltransferase</keyword>
<dbReference type="GO" id="GO:0006396">
    <property type="term" value="P:RNA processing"/>
    <property type="evidence" value="ECO:0007669"/>
    <property type="project" value="InterPro"/>
</dbReference>
<dbReference type="GO" id="GO:0030697">
    <property type="term" value="F:tRNA (uracil(54)-C5)-methyltransferase activity, S-adenosyl methionine-dependent"/>
    <property type="evidence" value="ECO:0007669"/>
    <property type="project" value="UniProtKB-EC"/>
</dbReference>
<dbReference type="EMBL" id="JAPXFL010000001">
    <property type="protein sequence ID" value="KAK9511353.1"/>
    <property type="molecule type" value="Genomic_DNA"/>
</dbReference>
<accession>A0AAW1DQB8</accession>
<evidence type="ECO:0000256" key="6">
    <source>
        <dbReference type="PROSITE-ProRule" id="PRU01024"/>
    </source>
</evidence>
<dbReference type="GO" id="GO:0032259">
    <property type="term" value="P:methylation"/>
    <property type="evidence" value="ECO:0007669"/>
    <property type="project" value="UniProtKB-KW"/>
</dbReference>